<reference evidence="2" key="1">
    <citation type="submission" date="2019-08" db="EMBL/GenBank/DDBJ databases">
        <authorList>
            <person name="Kucharzyk K."/>
            <person name="Murdoch R.W."/>
            <person name="Higgins S."/>
            <person name="Loffler F."/>
        </authorList>
    </citation>
    <scope>NUCLEOTIDE SEQUENCE</scope>
</reference>
<evidence type="ECO:0000256" key="1">
    <source>
        <dbReference type="SAM" id="MobiDB-lite"/>
    </source>
</evidence>
<organism evidence="2">
    <name type="scientific">bioreactor metagenome</name>
    <dbReference type="NCBI Taxonomy" id="1076179"/>
    <lineage>
        <taxon>unclassified sequences</taxon>
        <taxon>metagenomes</taxon>
        <taxon>ecological metagenomes</taxon>
    </lineage>
</organism>
<proteinExistence type="predicted"/>
<accession>A0A644V439</accession>
<evidence type="ECO:0000313" key="2">
    <source>
        <dbReference type="EMBL" id="MPL85967.1"/>
    </source>
</evidence>
<comment type="caution">
    <text evidence="2">The sequence shown here is derived from an EMBL/GenBank/DDBJ whole genome shotgun (WGS) entry which is preliminary data.</text>
</comment>
<protein>
    <submittedName>
        <fullName evidence="2">Uncharacterized protein</fullName>
    </submittedName>
</protein>
<dbReference type="AlphaFoldDB" id="A0A644V439"/>
<dbReference type="EMBL" id="VSSQ01000214">
    <property type="protein sequence ID" value="MPL85967.1"/>
    <property type="molecule type" value="Genomic_DNA"/>
</dbReference>
<sequence length="205" mass="22017">MELDQNSLRACSRAAQATRAIRLRRARLKYAVLCLAALCVCLCLMTVGVFAARAAEVQTAQDQNSGSLVEQRGEQKNTPPPAGDTATPAPSAANTPVEVRELWTGSLYSSTYRVGVCVSAQGTVRGVVHLRLYNGKVDVYHIDGTVRNNDIEAHHSSGHSFKGRLASADKVEGVISLKNGMNVRLEGKRIHDAPLAPEDCAPLPQ</sequence>
<name>A0A644V439_9ZZZZ</name>
<feature type="region of interest" description="Disordered" evidence="1">
    <location>
        <begin position="61"/>
        <end position="95"/>
    </location>
</feature>
<feature type="compositionally biased region" description="Low complexity" evidence="1">
    <location>
        <begin position="83"/>
        <end position="95"/>
    </location>
</feature>
<gene>
    <name evidence="2" type="ORF">SDC9_31943</name>
</gene>